<name>A0A6J5MTX0_9CAUD</name>
<gene>
    <name evidence="1" type="ORF">UFOVP564_21</name>
</gene>
<evidence type="ECO:0000313" key="1">
    <source>
        <dbReference type="EMBL" id="CAB4150334.1"/>
    </source>
</evidence>
<proteinExistence type="predicted"/>
<dbReference type="SUPFAM" id="SSF159865">
    <property type="entry name" value="XkdW-like"/>
    <property type="match status" value="1"/>
</dbReference>
<protein>
    <submittedName>
        <fullName evidence="1">Uncharacterized protein</fullName>
    </submittedName>
</protein>
<dbReference type="InterPro" id="IPR035950">
    <property type="entry name" value="XkdW-like_sf"/>
</dbReference>
<organism evidence="1">
    <name type="scientific">uncultured Caudovirales phage</name>
    <dbReference type="NCBI Taxonomy" id="2100421"/>
    <lineage>
        <taxon>Viruses</taxon>
        <taxon>Duplodnaviria</taxon>
        <taxon>Heunggongvirae</taxon>
        <taxon>Uroviricota</taxon>
        <taxon>Caudoviricetes</taxon>
        <taxon>Peduoviridae</taxon>
        <taxon>Maltschvirus</taxon>
        <taxon>Maltschvirus maltsch</taxon>
    </lineage>
</organism>
<dbReference type="EMBL" id="LR796539">
    <property type="protein sequence ID" value="CAB4150334.1"/>
    <property type="molecule type" value="Genomic_DNA"/>
</dbReference>
<accession>A0A6J5MTX0</accession>
<reference evidence="1" key="1">
    <citation type="submission" date="2020-04" db="EMBL/GenBank/DDBJ databases">
        <authorList>
            <person name="Chiriac C."/>
            <person name="Salcher M."/>
            <person name="Ghai R."/>
            <person name="Kavagutti S V."/>
        </authorList>
    </citation>
    <scope>NUCLEOTIDE SEQUENCE</scope>
</reference>
<sequence length="82" mass="8948">MTTLDKVLNSLYPGAQWSLVGDSYEGLTWHDNTPKPTEKELEDARKTVGAQIAKDEAAAGKARAEILARIGLTVEELKLILP</sequence>